<dbReference type="SUPFAM" id="SSF109915">
    <property type="entry name" value="Hypothetical protein YhaI"/>
    <property type="match status" value="1"/>
</dbReference>
<evidence type="ECO:0008006" key="3">
    <source>
        <dbReference type="Google" id="ProtNLM"/>
    </source>
</evidence>
<dbReference type="Proteomes" id="UP000253314">
    <property type="component" value="Unassembled WGS sequence"/>
</dbReference>
<dbReference type="AlphaFoldDB" id="A0A366XYU1"/>
<accession>A0A366XYU1</accession>
<reference evidence="1 2" key="1">
    <citation type="submission" date="2018-07" db="EMBL/GenBank/DDBJ databases">
        <title>Lottiidibacillus patelloidae gen. nov., sp. nov., isolated from the intestinal tract of a marine limpet and the reclassification of B. taeanensis BH030017T, B. algicola KMM 3737T and B. hwajinpoensis SW-72T as genus Lottiidibacillus.</title>
        <authorList>
            <person name="Liu R."/>
            <person name="Huang Z."/>
        </authorList>
    </citation>
    <scope>NUCLEOTIDE SEQUENCE [LARGE SCALE GENOMIC DNA]</scope>
    <source>
        <strain evidence="1 2">BH030017</strain>
    </source>
</reference>
<dbReference type="Gene3D" id="1.10.3750.10">
    <property type="entry name" value="YhaI-like"/>
    <property type="match status" value="1"/>
</dbReference>
<dbReference type="OrthoDB" id="2353223at2"/>
<evidence type="ECO:0000313" key="1">
    <source>
        <dbReference type="EMBL" id="RBW69334.1"/>
    </source>
</evidence>
<organism evidence="1 2">
    <name type="scientific">Bacillus taeanensis</name>
    <dbReference type="NCBI Taxonomy" id="273032"/>
    <lineage>
        <taxon>Bacteria</taxon>
        <taxon>Bacillati</taxon>
        <taxon>Bacillota</taxon>
        <taxon>Bacilli</taxon>
        <taxon>Bacillales</taxon>
        <taxon>Bacillaceae</taxon>
        <taxon>Bacillus</taxon>
    </lineage>
</organism>
<dbReference type="Pfam" id="PF08963">
    <property type="entry name" value="DUF1878"/>
    <property type="match status" value="1"/>
</dbReference>
<gene>
    <name evidence="1" type="ORF">DS031_11895</name>
</gene>
<evidence type="ECO:0000313" key="2">
    <source>
        <dbReference type="Proteomes" id="UP000253314"/>
    </source>
</evidence>
<comment type="caution">
    <text evidence="1">The sequence shown here is derived from an EMBL/GenBank/DDBJ whole genome shotgun (WGS) entry which is preliminary data.</text>
</comment>
<dbReference type="InterPro" id="IPR015058">
    <property type="entry name" value="DUF1878"/>
</dbReference>
<dbReference type="EMBL" id="QOCW01000011">
    <property type="protein sequence ID" value="RBW69334.1"/>
    <property type="molecule type" value="Genomic_DNA"/>
</dbReference>
<keyword evidence="2" id="KW-1185">Reference proteome</keyword>
<dbReference type="InterPro" id="IPR035945">
    <property type="entry name" value="YhaI-like_sf"/>
</dbReference>
<proteinExistence type="predicted"/>
<protein>
    <recommendedName>
        <fullName evidence="3">DUF1878 domain-containing protein</fullName>
    </recommendedName>
</protein>
<name>A0A366XYU1_9BACI</name>
<sequence length="114" mass="13774">MEFINERFKQVQFQQELLLKMVDRRKYPFYSLVIERGLVEEEMKEVLSLCEEVNKGYEEMKEEGFVSYLPLLIHFVGMLNIKLEPKETIEALYYQGYYRTLMVELKKLVPNYSD</sequence>